<dbReference type="Pfam" id="PF10373">
    <property type="entry name" value="EST1_DNA_bind"/>
    <property type="match status" value="1"/>
</dbReference>
<dbReference type="OMA" id="ERFIPWH"/>
<feature type="region of interest" description="Disordered" evidence="2">
    <location>
        <begin position="1273"/>
        <end position="1295"/>
    </location>
</feature>
<feature type="compositionally biased region" description="Acidic residues" evidence="2">
    <location>
        <begin position="1366"/>
        <end position="1388"/>
    </location>
</feature>
<dbReference type="SUPFAM" id="SSF48452">
    <property type="entry name" value="TPR-like"/>
    <property type="match status" value="1"/>
</dbReference>
<dbReference type="GO" id="GO:0070034">
    <property type="term" value="F:telomerase RNA binding"/>
    <property type="evidence" value="ECO:0007669"/>
    <property type="project" value="TreeGrafter"/>
</dbReference>
<dbReference type="GO" id="GO:0000184">
    <property type="term" value="P:nuclear-transcribed mRNA catabolic process, nonsense-mediated decay"/>
    <property type="evidence" value="ECO:0007669"/>
    <property type="project" value="TreeGrafter"/>
</dbReference>
<feature type="compositionally biased region" description="Gly residues" evidence="2">
    <location>
        <begin position="602"/>
        <end position="612"/>
    </location>
</feature>
<feature type="compositionally biased region" description="Polar residues" evidence="2">
    <location>
        <begin position="92"/>
        <end position="114"/>
    </location>
</feature>
<feature type="compositionally biased region" description="Low complexity" evidence="2">
    <location>
        <begin position="437"/>
        <end position="449"/>
    </location>
</feature>
<feature type="compositionally biased region" description="Basic residues" evidence="2">
    <location>
        <begin position="365"/>
        <end position="374"/>
    </location>
</feature>
<dbReference type="HOGENOM" id="CLU_003327_1_0_1"/>
<dbReference type="InterPro" id="IPR002716">
    <property type="entry name" value="PIN_dom"/>
</dbReference>
<dbReference type="CDD" id="cd09880">
    <property type="entry name" value="PIN_Smg5-6-like"/>
    <property type="match status" value="1"/>
</dbReference>
<dbReference type="Pfam" id="PF13638">
    <property type="entry name" value="PIN_4"/>
    <property type="match status" value="1"/>
</dbReference>
<dbReference type="PANTHER" id="PTHR15696">
    <property type="entry name" value="SMG-7 SUPPRESSOR WITH MORPHOLOGICAL EFFECT ON GENITALIA PROTEIN 7"/>
    <property type="match status" value="1"/>
</dbReference>
<dbReference type="PANTHER" id="PTHR15696:SF0">
    <property type="entry name" value="TELOMERASE-BINDING PROTEIN EST1A"/>
    <property type="match status" value="1"/>
</dbReference>
<evidence type="ECO:0000313" key="5">
    <source>
        <dbReference type="Proteomes" id="UP000027361"/>
    </source>
</evidence>
<sequence>MRAAPVLSAETPSFQPAQTHSTAVSANSAVAAANKDDLQPAPTKSDPNVHIFAAGQCSEQQQHHRAIERDRSAPSGLTNSSSGEATLFGGITSASSSELHLKSHTQQQNQSSRAGNARACRFEGASRDKERAAIARERERGGGASARVSALAAADEDRSSSKSVSRVDLATSLMNYKRKTAAKEGGGVGANGTRGERERHRDRDGSSHSHRERNKEGERDRERDKSRERDSRDGAGSSSRQHRAAGRGDRDRDRDRAESRGAVASAYAGDDLVDSVASLRMVPRGAMGERGGPSGGKLFDPDAPTSASERQQQHAPHRSHHSHLQEGHQHAYHHRSAGGGAGSGKRRENRDRDRERNERDEFDRHHHNHHHNHLHPPLPPSGASTWEEEQRPLYSRTTYDDDFEPRPRTIAAAANGGNANASTVGGGGTGVTGGPGPNANANSGTGTTASLATTTASSAAGSAGGTQLFDPRRHDPVKFAAMQKRAPASANGGGSDSKVWPSSVSSAVAGPVTSTSGQLAVQAVGTITPTSFSDARSLVSSSLASKSTGAASVTSSEASRERRRRRGGASSARSGGGGGGQTDASPSAPDGNKSERDAKSRGTGGAGGGGGEVNSYVMDLKRAYRDISQLEQKLQEDHKAAVEKRNERSGAQLLDAGFPSGIAVVMAGANSGAGGGGAGNPTGTSSTSAVGAVDHEAWLRLIAQHRQLAELHEAFMEMVLRPGLPASLHSLPQNYNIPTRLWQTGFHIMLERLRHALPYPQPTQQPTDEAGTAAQAQLLDHLTEFIYFAYAFYSNLLESEILRVFKSAWIESLGDLARYRMAVAGLSAALNRSAKNCNGGVRNKARRVLVRQQHQQQSTSVTEAKITNLARIDDEDNDEGGSAARPPPHVAGLERASIGSDALGDWELEEKETWRITARDWYAKGLADMPGTGRLHHHLGILSRNEELRALHHFCRSLTASHPFLSARESMLPLFDPKLQSRRQGSDASLTDLFVCMHGMIITRVQLDDFEDVFQRFLFALQDVDPSGRSSPDVMSTASISSAEWMMMATANVAAILQHGAEDAIFATATDAASQESQARKTERIEAKTPTAIILSQNSKVSSPPSSPKIGMRDAPENTIVTLQKKSNEAPSDEDLPLPLRCALRLAFTSLRILIVRWIKSRNATINPYLTIILTFLATVAKQTVALGILERWVPWEALTQLAVHAPHPIDPRKDMPSKITGIQPLPEDWCLRGMAWVGRRVYERGFWKPPRAGISALKFESEVDVLTREQAMGETGWGSENVTSEGDDDQPTLRADSVLTDLRWKRLLHTLMSLAKTVPGLDFDERTQSVAVVNPLRNKIERWAIEEKEVEAIETSPHIRKFDVDSDEEADSSSERESDEDADDGNLPEEIRVLKARHRYLKSVIQQAKSAAAPLMPTRTKQDGQGKKEAGRKPGRKELVNVVPGYTVLVLDTNVLIAPGKLLEQLVEWKRWTIIIPLAVVTELDGLQKNPEPLGPGAQRALAYIEKNIRSCSKWLKVQTSRGNYLADLTVRQEEIDFGNDVGDDVRARSLDEIILRVVNWQQTHFMDRLAILSDNPSRDRERIKPETTKAVLVTLDRNLRLKARGKGLSAATQKEITHIFLAHKAPNG</sequence>
<feature type="region of interest" description="Disordered" evidence="2">
    <location>
        <begin position="1412"/>
        <end position="1436"/>
    </location>
</feature>
<dbReference type="InParanoid" id="A0A066W7L2"/>
<feature type="region of interest" description="Disordered" evidence="2">
    <location>
        <begin position="484"/>
        <end position="516"/>
    </location>
</feature>
<feature type="region of interest" description="Disordered" evidence="2">
    <location>
        <begin position="284"/>
        <end position="390"/>
    </location>
</feature>
<feature type="region of interest" description="Disordered" evidence="2">
    <location>
        <begin position="541"/>
        <end position="613"/>
    </location>
</feature>
<evidence type="ECO:0000259" key="3">
    <source>
        <dbReference type="SMART" id="SM00670"/>
    </source>
</evidence>
<organism evidence="4 5">
    <name type="scientific">Tilletiaria anomala (strain ATCC 24038 / CBS 436.72 / UBC 951)</name>
    <dbReference type="NCBI Taxonomy" id="1037660"/>
    <lineage>
        <taxon>Eukaryota</taxon>
        <taxon>Fungi</taxon>
        <taxon>Dikarya</taxon>
        <taxon>Basidiomycota</taxon>
        <taxon>Ustilaginomycotina</taxon>
        <taxon>Exobasidiomycetes</taxon>
        <taxon>Georgefischeriales</taxon>
        <taxon>Tilletiariaceae</taxon>
        <taxon>Tilletiaria</taxon>
    </lineage>
</organism>
<dbReference type="SMART" id="SM00670">
    <property type="entry name" value="PINc"/>
    <property type="match status" value="1"/>
</dbReference>
<feature type="compositionally biased region" description="Polar residues" evidence="2">
    <location>
        <begin position="10"/>
        <end position="22"/>
    </location>
</feature>
<accession>A0A066W7L2</accession>
<keyword evidence="5" id="KW-1185">Reference proteome</keyword>
<feature type="compositionally biased region" description="Low complexity" evidence="2">
    <location>
        <begin position="413"/>
        <end position="423"/>
    </location>
</feature>
<feature type="compositionally biased region" description="Low complexity" evidence="2">
    <location>
        <begin position="496"/>
        <end position="516"/>
    </location>
</feature>
<dbReference type="Gene3D" id="1.25.40.10">
    <property type="entry name" value="Tetratricopeptide repeat domain"/>
    <property type="match status" value="1"/>
</dbReference>
<feature type="compositionally biased region" description="Low complexity" evidence="2">
    <location>
        <begin position="23"/>
        <end position="33"/>
    </location>
</feature>
<evidence type="ECO:0000256" key="1">
    <source>
        <dbReference type="SAM" id="Coils"/>
    </source>
</evidence>
<dbReference type="InterPro" id="IPR029060">
    <property type="entry name" value="PIN-like_dom_sf"/>
</dbReference>
<feature type="compositionally biased region" description="Basic and acidic residues" evidence="2">
    <location>
        <begin position="1421"/>
        <end position="1436"/>
    </location>
</feature>
<feature type="coiled-coil region" evidence="1">
    <location>
        <begin position="613"/>
        <end position="647"/>
    </location>
</feature>
<dbReference type="EMBL" id="JMSN01000024">
    <property type="protein sequence ID" value="KDN48528.1"/>
    <property type="molecule type" value="Genomic_DNA"/>
</dbReference>
<dbReference type="InterPro" id="IPR045153">
    <property type="entry name" value="Est1/Ebs1-like"/>
</dbReference>
<name>A0A066W7L2_TILAU</name>
<feature type="compositionally biased region" description="Gly residues" evidence="2">
    <location>
        <begin position="424"/>
        <end position="436"/>
    </location>
</feature>
<feature type="compositionally biased region" description="Basic and acidic residues" evidence="2">
    <location>
        <begin position="194"/>
        <end position="233"/>
    </location>
</feature>
<gene>
    <name evidence="4" type="ORF">K437DRAFT_83968</name>
</gene>
<evidence type="ECO:0000256" key="2">
    <source>
        <dbReference type="SAM" id="MobiDB-lite"/>
    </source>
</evidence>
<dbReference type="InterPro" id="IPR011990">
    <property type="entry name" value="TPR-like_helical_dom_sf"/>
</dbReference>
<feature type="region of interest" description="Disordered" evidence="2">
    <location>
        <begin position="868"/>
        <end position="892"/>
    </location>
</feature>
<dbReference type="Proteomes" id="UP000027361">
    <property type="component" value="Unassembled WGS sequence"/>
</dbReference>
<proteinExistence type="predicted"/>
<dbReference type="SUPFAM" id="SSF88723">
    <property type="entry name" value="PIN domain-like"/>
    <property type="match status" value="1"/>
</dbReference>
<feature type="region of interest" description="Disordered" evidence="2">
    <location>
        <begin position="1"/>
        <end position="263"/>
    </location>
</feature>
<feature type="compositionally biased region" description="Low complexity" evidence="2">
    <location>
        <begin position="541"/>
        <end position="557"/>
    </location>
</feature>
<dbReference type="GO" id="GO:0042162">
    <property type="term" value="F:telomeric DNA binding"/>
    <property type="evidence" value="ECO:0007669"/>
    <property type="project" value="TreeGrafter"/>
</dbReference>
<feature type="compositionally biased region" description="Basic and acidic residues" evidence="2">
    <location>
        <begin position="120"/>
        <end position="141"/>
    </location>
</feature>
<dbReference type="Gene3D" id="3.40.50.1010">
    <property type="entry name" value="5'-nuclease"/>
    <property type="match status" value="1"/>
</dbReference>
<reference evidence="4 5" key="1">
    <citation type="submission" date="2014-05" db="EMBL/GenBank/DDBJ databases">
        <title>Draft genome sequence of a rare smut relative, Tilletiaria anomala UBC 951.</title>
        <authorList>
            <consortium name="DOE Joint Genome Institute"/>
            <person name="Toome M."/>
            <person name="Kuo A."/>
            <person name="Henrissat B."/>
            <person name="Lipzen A."/>
            <person name="Tritt A."/>
            <person name="Yoshinaga Y."/>
            <person name="Zane M."/>
            <person name="Barry K."/>
            <person name="Grigoriev I.V."/>
            <person name="Spatafora J.W."/>
            <person name="Aimea M.C."/>
        </authorList>
    </citation>
    <scope>NUCLEOTIDE SEQUENCE [LARGE SCALE GENOMIC DNA]</scope>
    <source>
        <strain evidence="4 5">UBC 951</strain>
    </source>
</reference>
<dbReference type="GO" id="GO:0004540">
    <property type="term" value="F:RNA nuclease activity"/>
    <property type="evidence" value="ECO:0007669"/>
    <property type="project" value="UniProtKB-ARBA"/>
</dbReference>
<dbReference type="STRING" id="1037660.A0A066W7L2"/>
<feature type="compositionally biased region" description="Basic and acidic residues" evidence="2">
    <location>
        <begin position="246"/>
        <end position="259"/>
    </location>
</feature>
<dbReference type="InterPro" id="IPR018834">
    <property type="entry name" value="DNA/RNA-bd_Est1-type"/>
</dbReference>
<keyword evidence="1" id="KW-0175">Coiled coil</keyword>
<dbReference type="GO" id="GO:0005697">
    <property type="term" value="C:telomerase holoenzyme complex"/>
    <property type="evidence" value="ECO:0007669"/>
    <property type="project" value="TreeGrafter"/>
</dbReference>
<feature type="compositionally biased region" description="Basic and acidic residues" evidence="2">
    <location>
        <begin position="345"/>
        <end position="364"/>
    </location>
</feature>
<dbReference type="OrthoDB" id="2017974at2759"/>
<comment type="caution">
    <text evidence="4">The sequence shown here is derived from an EMBL/GenBank/DDBJ whole genome shotgun (WGS) entry which is preliminary data.</text>
</comment>
<feature type="region of interest" description="Disordered" evidence="2">
    <location>
        <begin position="1357"/>
        <end position="1388"/>
    </location>
</feature>
<feature type="compositionally biased region" description="Polar residues" evidence="2">
    <location>
        <begin position="75"/>
        <end position="84"/>
    </location>
</feature>
<feature type="compositionally biased region" description="Basic and acidic residues" evidence="2">
    <location>
        <begin position="61"/>
        <end position="72"/>
    </location>
</feature>
<protein>
    <recommendedName>
        <fullName evidence="3">PIN domain-containing protein</fullName>
    </recommendedName>
</protein>
<feature type="region of interest" description="Disordered" evidence="2">
    <location>
        <begin position="413"/>
        <end position="449"/>
    </location>
</feature>
<dbReference type="GeneID" id="25267865"/>
<feature type="domain" description="PIN" evidence="3">
    <location>
        <begin position="1448"/>
        <end position="1603"/>
    </location>
</feature>
<dbReference type="RefSeq" id="XP_013244184.1">
    <property type="nucleotide sequence ID" value="XM_013388730.1"/>
</dbReference>
<feature type="compositionally biased region" description="Polar residues" evidence="2">
    <location>
        <begin position="305"/>
        <end position="314"/>
    </location>
</feature>
<evidence type="ECO:0000313" key="4">
    <source>
        <dbReference type="EMBL" id="KDN48528.1"/>
    </source>
</evidence>